<accession>H3C6W1</accession>
<dbReference type="PROSITE" id="PS50158">
    <property type="entry name" value="ZF_CCHC"/>
    <property type="match status" value="1"/>
</dbReference>
<keyword evidence="5" id="KW-1185">Reference proteome</keyword>
<keyword evidence="1" id="KW-0862">Zinc</keyword>
<dbReference type="GeneTree" id="ENSGT00390000000549"/>
<keyword evidence="1" id="KW-0479">Metal-binding</keyword>
<dbReference type="PANTHER" id="PTHR16058">
    <property type="entry name" value="DOUBLE ZINC RIBBON AND ANKYRIN REPEAT-CONTAINING PROTEIN 1"/>
    <property type="match status" value="1"/>
</dbReference>
<reference evidence="4" key="2">
    <citation type="submission" date="2025-08" db="UniProtKB">
        <authorList>
            <consortium name="Ensembl"/>
        </authorList>
    </citation>
    <scope>IDENTIFICATION</scope>
</reference>
<evidence type="ECO:0000256" key="1">
    <source>
        <dbReference type="PROSITE-ProRule" id="PRU00047"/>
    </source>
</evidence>
<dbReference type="InterPro" id="IPR001878">
    <property type="entry name" value="Znf_CCHC"/>
</dbReference>
<evidence type="ECO:0000256" key="2">
    <source>
        <dbReference type="SAM" id="MobiDB-lite"/>
    </source>
</evidence>
<dbReference type="Pfam" id="PF13287">
    <property type="entry name" value="Fn3_assoc"/>
    <property type="match status" value="1"/>
</dbReference>
<dbReference type="Ensembl" id="ENSTNIT00000001033.1">
    <property type="protein sequence ID" value="ENSTNIP00000003982.1"/>
    <property type="gene ID" value="ENSTNIG00000006457.1"/>
</dbReference>
<dbReference type="Proteomes" id="UP000007303">
    <property type="component" value="Unassembled WGS sequence"/>
</dbReference>
<reference evidence="5" key="1">
    <citation type="journal article" date="2004" name="Nature">
        <title>Genome duplication in the teleost fish Tetraodon nigroviridis reveals the early vertebrate proto-karyotype.</title>
        <authorList>
            <person name="Jaillon O."/>
            <person name="Aury J.-M."/>
            <person name="Brunet F."/>
            <person name="Petit J.-L."/>
            <person name="Stange-Thomann N."/>
            <person name="Mauceli E."/>
            <person name="Bouneau L."/>
            <person name="Fischer C."/>
            <person name="Ozouf-Costaz C."/>
            <person name="Bernot A."/>
            <person name="Nicaud S."/>
            <person name="Jaffe D."/>
            <person name="Fisher S."/>
            <person name="Lutfalla G."/>
            <person name="Dossat C."/>
            <person name="Segurens B."/>
            <person name="Dasilva C."/>
            <person name="Salanoubat M."/>
            <person name="Levy M."/>
            <person name="Boudet N."/>
            <person name="Castellano S."/>
            <person name="Anthouard V."/>
            <person name="Jubin C."/>
            <person name="Castelli V."/>
            <person name="Katinka M."/>
            <person name="Vacherie B."/>
            <person name="Biemont C."/>
            <person name="Skalli Z."/>
            <person name="Cattolico L."/>
            <person name="Poulain J."/>
            <person name="De Berardinis V."/>
            <person name="Cruaud C."/>
            <person name="Duprat S."/>
            <person name="Brottier P."/>
            <person name="Coutanceau J.-P."/>
            <person name="Gouzy J."/>
            <person name="Parra G."/>
            <person name="Lardier G."/>
            <person name="Chapple C."/>
            <person name="McKernan K.J."/>
            <person name="McEwan P."/>
            <person name="Bosak S."/>
            <person name="Kellis M."/>
            <person name="Volff J.-N."/>
            <person name="Guigo R."/>
            <person name="Zody M.C."/>
            <person name="Mesirov J."/>
            <person name="Lindblad-Toh K."/>
            <person name="Birren B."/>
            <person name="Nusbaum C."/>
            <person name="Kahn D."/>
            <person name="Robinson-Rechavi M."/>
            <person name="Laudet V."/>
            <person name="Schachter V."/>
            <person name="Quetier F."/>
            <person name="Saurin W."/>
            <person name="Scarpelli C."/>
            <person name="Wincker P."/>
            <person name="Lander E.S."/>
            <person name="Weissenbach J."/>
            <person name="Roest Crollius H."/>
        </authorList>
    </citation>
    <scope>NUCLEOTIDE SEQUENCE [LARGE SCALE GENOMIC DNA]</scope>
</reference>
<feature type="region of interest" description="Disordered" evidence="2">
    <location>
        <begin position="48"/>
        <end position="68"/>
    </location>
</feature>
<name>H3C6W1_TETNG</name>
<feature type="region of interest" description="Disordered" evidence="2">
    <location>
        <begin position="319"/>
        <end position="396"/>
    </location>
</feature>
<proteinExistence type="predicted"/>
<dbReference type="GO" id="GO:0008270">
    <property type="term" value="F:zinc ion binding"/>
    <property type="evidence" value="ECO:0007669"/>
    <property type="project" value="UniProtKB-KW"/>
</dbReference>
<dbReference type="InterPro" id="IPR026876">
    <property type="entry name" value="Fn3_assoc_repeat"/>
</dbReference>
<feature type="domain" description="CCHC-type" evidence="3">
    <location>
        <begin position="294"/>
        <end position="307"/>
    </location>
</feature>
<dbReference type="InterPro" id="IPR052481">
    <property type="entry name" value="DZAN1"/>
</dbReference>
<evidence type="ECO:0000313" key="5">
    <source>
        <dbReference type="Proteomes" id="UP000007303"/>
    </source>
</evidence>
<evidence type="ECO:0000313" key="4">
    <source>
        <dbReference type="Ensembl" id="ENSTNIP00000003982.1"/>
    </source>
</evidence>
<keyword evidence="1" id="KW-0863">Zinc-finger</keyword>
<feature type="compositionally biased region" description="Basic residues" evidence="2">
    <location>
        <begin position="371"/>
        <end position="388"/>
    </location>
</feature>
<organism evidence="4 5">
    <name type="scientific">Tetraodon nigroviridis</name>
    <name type="common">Spotted green pufferfish</name>
    <name type="synonym">Chelonodon nigroviridis</name>
    <dbReference type="NCBI Taxonomy" id="99883"/>
    <lineage>
        <taxon>Eukaryota</taxon>
        <taxon>Metazoa</taxon>
        <taxon>Chordata</taxon>
        <taxon>Craniata</taxon>
        <taxon>Vertebrata</taxon>
        <taxon>Euteleostomi</taxon>
        <taxon>Actinopterygii</taxon>
        <taxon>Neopterygii</taxon>
        <taxon>Teleostei</taxon>
        <taxon>Neoteleostei</taxon>
        <taxon>Acanthomorphata</taxon>
        <taxon>Eupercaria</taxon>
        <taxon>Tetraodontiformes</taxon>
        <taxon>Tetradontoidea</taxon>
        <taxon>Tetraodontidae</taxon>
        <taxon>Tetraodon</taxon>
    </lineage>
</organism>
<sequence>MAAGVVSAPLIIASSSSHTHASRREIHTDTLVFIQSDTPGALIFYTLDGSRPEPDQSGSAARSRKYSKPVRLPAGRVAVRAVAVASDGRRSSTVTKMFVVQRREAGVEEKVPEVNQPVLLSPAGLWMGGDGSVLQNGPHPEVGEPASLPQKPVHGPPSGPVQGSDPLKQLRSTQTSRLVQDPEVLWDQQVLTARPPDPFSLFFPICGAKISHQTFPSRGTEQALLTSSAVQGHRVCGCCGSGNPVNVSSCLTCESCLQPQREPSSSGCWLASEDLAPLRRVRTSPQPGRSCVLCWRCGAGGHPASSCASCGVFLRAPTPPTAPPGEEPLHGEAEAMTGGSQQATPPPDCAWKMLRPPQTDPRRPWGSSTRRPLRGSRAGGRRSPRRRPPLTSVSPGKGYWRRQLDHVCAHLRSYTQNNAPFRALLGDPCMGQLLSAVVQDDQQQLTLTISFALA</sequence>
<dbReference type="HOGENOM" id="CLU_024089_1_0_1"/>
<dbReference type="PANTHER" id="PTHR16058:SF4">
    <property type="entry name" value="DOUBLE ZINC RIBBON AND ANKYRIN REPEAT-CONTAINING PROTEIN 1"/>
    <property type="match status" value="1"/>
</dbReference>
<protein>
    <recommendedName>
        <fullName evidence="3">CCHC-type domain-containing protein</fullName>
    </recommendedName>
</protein>
<dbReference type="GO" id="GO:0003676">
    <property type="term" value="F:nucleic acid binding"/>
    <property type="evidence" value="ECO:0007669"/>
    <property type="project" value="InterPro"/>
</dbReference>
<feature type="region of interest" description="Disordered" evidence="2">
    <location>
        <begin position="130"/>
        <end position="176"/>
    </location>
</feature>
<evidence type="ECO:0000259" key="3">
    <source>
        <dbReference type="PROSITE" id="PS50158"/>
    </source>
</evidence>
<dbReference type="AlphaFoldDB" id="H3C6W1"/>
<reference evidence="4" key="3">
    <citation type="submission" date="2025-09" db="UniProtKB">
        <authorList>
            <consortium name="Ensembl"/>
        </authorList>
    </citation>
    <scope>IDENTIFICATION</scope>
</reference>